<dbReference type="AlphaFoldDB" id="A0A6A6PRF7"/>
<dbReference type="PANTHER" id="PTHR47643">
    <property type="entry name" value="TPR DOMAIN PROTEIN (AFU_ORTHOLOGUE AFUA_5G12710)"/>
    <property type="match status" value="1"/>
</dbReference>
<reference evidence="5" key="1">
    <citation type="journal article" date="2020" name="Stud. Mycol.">
        <title>101 Dothideomycetes genomes: a test case for predicting lifestyles and emergence of pathogens.</title>
        <authorList>
            <person name="Haridas S."/>
            <person name="Albert R."/>
            <person name="Binder M."/>
            <person name="Bloem J."/>
            <person name="Labutti K."/>
            <person name="Salamov A."/>
            <person name="Andreopoulos B."/>
            <person name="Baker S."/>
            <person name="Barry K."/>
            <person name="Bills G."/>
            <person name="Bluhm B."/>
            <person name="Cannon C."/>
            <person name="Castanera R."/>
            <person name="Culley D."/>
            <person name="Daum C."/>
            <person name="Ezra D."/>
            <person name="Gonzalez J."/>
            <person name="Henrissat B."/>
            <person name="Kuo A."/>
            <person name="Liang C."/>
            <person name="Lipzen A."/>
            <person name="Lutzoni F."/>
            <person name="Magnuson J."/>
            <person name="Mondo S."/>
            <person name="Nolan M."/>
            <person name="Ohm R."/>
            <person name="Pangilinan J."/>
            <person name="Park H.-J."/>
            <person name="Ramirez L."/>
            <person name="Alfaro M."/>
            <person name="Sun H."/>
            <person name="Tritt A."/>
            <person name="Yoshinaga Y."/>
            <person name="Zwiers L.-H."/>
            <person name="Turgeon B."/>
            <person name="Goodwin S."/>
            <person name="Spatafora J."/>
            <person name="Crous P."/>
            <person name="Grigoriev I."/>
        </authorList>
    </citation>
    <scope>NUCLEOTIDE SEQUENCE</scope>
    <source>
        <strain evidence="5">CBS 113389</strain>
    </source>
</reference>
<dbReference type="SMART" id="SM00317">
    <property type="entry name" value="SET"/>
    <property type="match status" value="1"/>
</dbReference>
<dbReference type="Pfam" id="PF00856">
    <property type="entry name" value="SET"/>
    <property type="match status" value="1"/>
</dbReference>
<dbReference type="InterPro" id="IPR013105">
    <property type="entry name" value="TPR_2"/>
</dbReference>
<dbReference type="PANTHER" id="PTHR47643:SF2">
    <property type="entry name" value="TPR DOMAIN PROTEIN (AFU_ORTHOLOGUE AFUA_5G12710)"/>
    <property type="match status" value="1"/>
</dbReference>
<name>A0A6A6PRF7_9PEZI</name>
<evidence type="ECO:0000313" key="5">
    <source>
        <dbReference type="EMBL" id="KAF2482043.1"/>
    </source>
</evidence>
<keyword evidence="1" id="KW-0677">Repeat</keyword>
<keyword evidence="6" id="KW-1185">Reference proteome</keyword>
<dbReference type="GeneID" id="54478377"/>
<dbReference type="OrthoDB" id="438641at2759"/>
<organism evidence="5 6">
    <name type="scientific">Neohortaea acidophila</name>
    <dbReference type="NCBI Taxonomy" id="245834"/>
    <lineage>
        <taxon>Eukaryota</taxon>
        <taxon>Fungi</taxon>
        <taxon>Dikarya</taxon>
        <taxon>Ascomycota</taxon>
        <taxon>Pezizomycotina</taxon>
        <taxon>Dothideomycetes</taxon>
        <taxon>Dothideomycetidae</taxon>
        <taxon>Mycosphaerellales</taxon>
        <taxon>Teratosphaeriaceae</taxon>
        <taxon>Neohortaea</taxon>
    </lineage>
</organism>
<dbReference type="Gene3D" id="2.170.270.10">
    <property type="entry name" value="SET domain"/>
    <property type="match status" value="1"/>
</dbReference>
<dbReference type="Gene3D" id="1.25.40.10">
    <property type="entry name" value="Tetratricopeptide repeat domain"/>
    <property type="match status" value="1"/>
</dbReference>
<feature type="repeat" description="TPR" evidence="3">
    <location>
        <begin position="274"/>
        <end position="307"/>
    </location>
</feature>
<dbReference type="EMBL" id="MU001637">
    <property type="protein sequence ID" value="KAF2482043.1"/>
    <property type="molecule type" value="Genomic_DNA"/>
</dbReference>
<evidence type="ECO:0000313" key="6">
    <source>
        <dbReference type="Proteomes" id="UP000799767"/>
    </source>
</evidence>
<dbReference type="SUPFAM" id="SSF82199">
    <property type="entry name" value="SET domain"/>
    <property type="match status" value="1"/>
</dbReference>
<gene>
    <name evidence="5" type="ORF">BDY17DRAFT_325539</name>
</gene>
<evidence type="ECO:0000259" key="4">
    <source>
        <dbReference type="PROSITE" id="PS50280"/>
    </source>
</evidence>
<dbReference type="Proteomes" id="UP000799767">
    <property type="component" value="Unassembled WGS sequence"/>
</dbReference>
<feature type="domain" description="SET" evidence="4">
    <location>
        <begin position="351"/>
        <end position="538"/>
    </location>
</feature>
<dbReference type="SUPFAM" id="SSF48452">
    <property type="entry name" value="TPR-like"/>
    <property type="match status" value="1"/>
</dbReference>
<dbReference type="InterPro" id="IPR011990">
    <property type="entry name" value="TPR-like_helical_dom_sf"/>
</dbReference>
<evidence type="ECO:0000256" key="3">
    <source>
        <dbReference type="PROSITE-ProRule" id="PRU00339"/>
    </source>
</evidence>
<protein>
    <recommendedName>
        <fullName evidence="4">SET domain-containing protein</fullName>
    </recommendedName>
</protein>
<sequence length="736" mass="82679">MASKYYANCMENLAYDKKVLEAAEKRKGQKRRNKPTRLDLELNHQVFRGLRQESQIRRYRSYHEYPPSTTPMASLQPISISDLRLETHHCGRVLFVHTFGNPVLCMAIRNIVEDVNGDVEQLAVYNTPKTATLKHVLPGNCVFAIKEPFYEASEDGLYAIRVDHPSDLVQLQVTDALFPQKFLPQITEPDKSAIEYKVAGNAAFRRKDYLLARHLYTQALQLSGPADELTQILLRNRGVANFNLGRYEEAETDARASIVASTDMTDSKKVSLDSKALYCAGRAAYELRKYQEADEAFLSALKLTPNDPDTMREHNRCSRRLYEQSGGDYDFEQMSQSATKTHRLDHADFTSNVAVRSAGKRGRGLFACKDIKAGELILCEKAFQACFASECNASLLGEINTERGYFDAAEGLVFDTIDKVRRNPEAASRYLELDDGGYQPKCPPTLVDNTTVVDSFLVRAIILQNCFKCHNVRSSDHYCYVTPGSPDVEARSAGIWIASSYINHACVGNAFHSFMGDMRIVRAVRDIARDEEILVPYRCTDIDHNDVRKILKDIQGFECDCIACVAETKTPDAQRAHRTKLITDITAFMSAQLDRPGLPNKHHINRGKQLYRDLEKTYDGDNYKNVPRLGMIVLGSWLCGIQRTFVCAKETVHAAKAVMSHAGFHVEVKQGALVVQRTNACLDPCVTGIVVIAAHAYVQLGEIGIAEQFMVWAREMHVTVCGELRGFDKLYPKLAV</sequence>
<proteinExistence type="predicted"/>
<dbReference type="SMART" id="SM00028">
    <property type="entry name" value="TPR"/>
    <property type="match status" value="3"/>
</dbReference>
<evidence type="ECO:0000256" key="2">
    <source>
        <dbReference type="ARBA" id="ARBA00022803"/>
    </source>
</evidence>
<keyword evidence="2 3" id="KW-0802">TPR repeat</keyword>
<dbReference type="InterPro" id="IPR053209">
    <property type="entry name" value="Gramillin-biosynth_MTr"/>
</dbReference>
<evidence type="ECO:0000256" key="1">
    <source>
        <dbReference type="ARBA" id="ARBA00022737"/>
    </source>
</evidence>
<dbReference type="InterPro" id="IPR046341">
    <property type="entry name" value="SET_dom_sf"/>
</dbReference>
<dbReference type="InterPro" id="IPR001214">
    <property type="entry name" value="SET_dom"/>
</dbReference>
<dbReference type="RefSeq" id="XP_033588613.1">
    <property type="nucleotide sequence ID" value="XM_033737375.1"/>
</dbReference>
<dbReference type="PROSITE" id="PS50005">
    <property type="entry name" value="TPR"/>
    <property type="match status" value="1"/>
</dbReference>
<accession>A0A6A6PRF7</accession>
<dbReference type="Pfam" id="PF07719">
    <property type="entry name" value="TPR_2"/>
    <property type="match status" value="1"/>
</dbReference>
<dbReference type="PROSITE" id="PS50280">
    <property type="entry name" value="SET"/>
    <property type="match status" value="1"/>
</dbReference>
<dbReference type="InterPro" id="IPR019734">
    <property type="entry name" value="TPR_rpt"/>
</dbReference>